<gene>
    <name evidence="2" type="ORF">C8E87_2627</name>
</gene>
<evidence type="ECO:0000313" key="3">
    <source>
        <dbReference type="Proteomes" id="UP000294901"/>
    </source>
</evidence>
<feature type="compositionally biased region" description="Acidic residues" evidence="1">
    <location>
        <begin position="61"/>
        <end position="73"/>
    </location>
</feature>
<reference evidence="2 3" key="1">
    <citation type="submission" date="2019-03" db="EMBL/GenBank/DDBJ databases">
        <title>Sequencing the genomes of 1000 actinobacteria strains.</title>
        <authorList>
            <person name="Klenk H.-P."/>
        </authorList>
    </citation>
    <scope>NUCLEOTIDE SEQUENCE [LARGE SCALE GENOMIC DNA]</scope>
    <source>
        <strain evidence="2 3">DSM 43805</strain>
    </source>
</reference>
<accession>A0A4R6JS97</accession>
<organism evidence="2 3">
    <name type="scientific">Paractinoplanes brasiliensis</name>
    <dbReference type="NCBI Taxonomy" id="52695"/>
    <lineage>
        <taxon>Bacteria</taxon>
        <taxon>Bacillati</taxon>
        <taxon>Actinomycetota</taxon>
        <taxon>Actinomycetes</taxon>
        <taxon>Micromonosporales</taxon>
        <taxon>Micromonosporaceae</taxon>
        <taxon>Paractinoplanes</taxon>
    </lineage>
</organism>
<sequence length="80" mass="9053">MFHKGLGTTTVVPEYSTDERELAMPYPGIEAFAAARESRDFYFPGPGKFRHRSWDEAAFSDMDEFEPPFDDPADGGTERT</sequence>
<protein>
    <submittedName>
        <fullName evidence="2">Uncharacterized protein</fullName>
    </submittedName>
</protein>
<feature type="region of interest" description="Disordered" evidence="1">
    <location>
        <begin position="61"/>
        <end position="80"/>
    </location>
</feature>
<name>A0A4R6JS97_9ACTN</name>
<evidence type="ECO:0000313" key="2">
    <source>
        <dbReference type="EMBL" id="TDO38957.1"/>
    </source>
</evidence>
<dbReference type="EMBL" id="SNWR01000001">
    <property type="protein sequence ID" value="TDO38957.1"/>
    <property type="molecule type" value="Genomic_DNA"/>
</dbReference>
<proteinExistence type="predicted"/>
<keyword evidence="3" id="KW-1185">Reference proteome</keyword>
<comment type="caution">
    <text evidence="2">The sequence shown here is derived from an EMBL/GenBank/DDBJ whole genome shotgun (WGS) entry which is preliminary data.</text>
</comment>
<dbReference type="Proteomes" id="UP000294901">
    <property type="component" value="Unassembled WGS sequence"/>
</dbReference>
<evidence type="ECO:0000256" key="1">
    <source>
        <dbReference type="SAM" id="MobiDB-lite"/>
    </source>
</evidence>
<dbReference type="AlphaFoldDB" id="A0A4R6JS97"/>